<feature type="non-terminal residue" evidence="1">
    <location>
        <position position="1"/>
    </location>
</feature>
<accession>A0A383BFU1</accession>
<evidence type="ECO:0000313" key="1">
    <source>
        <dbReference type="EMBL" id="SVE18744.1"/>
    </source>
</evidence>
<protein>
    <submittedName>
        <fullName evidence="1">Uncharacterized protein</fullName>
    </submittedName>
</protein>
<dbReference type="SUPFAM" id="SSF56091">
    <property type="entry name" value="DNA ligase/mRNA capping enzyme, catalytic domain"/>
    <property type="match status" value="1"/>
</dbReference>
<dbReference type="Pfam" id="PF22745">
    <property type="entry name" value="Nlig-Ia"/>
    <property type="match status" value="1"/>
</dbReference>
<dbReference type="AlphaFoldDB" id="A0A383BFU1"/>
<organism evidence="1">
    <name type="scientific">marine metagenome</name>
    <dbReference type="NCBI Taxonomy" id="408172"/>
    <lineage>
        <taxon>unclassified sequences</taxon>
        <taxon>metagenomes</taxon>
        <taxon>ecological metagenomes</taxon>
    </lineage>
</organism>
<dbReference type="EMBL" id="UINC01200039">
    <property type="protein sequence ID" value="SVE18744.1"/>
    <property type="molecule type" value="Genomic_DNA"/>
</dbReference>
<reference evidence="1" key="1">
    <citation type="submission" date="2018-05" db="EMBL/GenBank/DDBJ databases">
        <authorList>
            <person name="Lanie J.A."/>
            <person name="Ng W.-L."/>
            <person name="Kazmierczak K.M."/>
            <person name="Andrzejewski T.M."/>
            <person name="Davidsen T.M."/>
            <person name="Wayne K.J."/>
            <person name="Tettelin H."/>
            <person name="Glass J.I."/>
            <person name="Rusch D."/>
            <person name="Podicherti R."/>
            <person name="Tsui H.-C.T."/>
            <person name="Winkler M.E."/>
        </authorList>
    </citation>
    <scope>NUCLEOTIDE SEQUENCE</scope>
</reference>
<dbReference type="Gene3D" id="1.10.287.610">
    <property type="entry name" value="Helix hairpin bin"/>
    <property type="match status" value="1"/>
</dbReference>
<feature type="non-terminal residue" evidence="1">
    <location>
        <position position="67"/>
    </location>
</feature>
<sequence length="67" mass="7698">VDVPLDIIDRVAQLRDDITFHQHCYYVLDDPVILDADFDDLFQQLIALEKQYPSVITLVSPTQRVGP</sequence>
<gene>
    <name evidence="1" type="ORF">METZ01_LOCUS471598</name>
</gene>
<name>A0A383BFU1_9ZZZZ</name>
<proteinExistence type="predicted"/>